<feature type="transmembrane region" description="Helical" evidence="7">
    <location>
        <begin position="163"/>
        <end position="186"/>
    </location>
</feature>
<evidence type="ECO:0000313" key="10">
    <source>
        <dbReference type="Proteomes" id="UP000240322"/>
    </source>
</evidence>
<evidence type="ECO:0000256" key="7">
    <source>
        <dbReference type="RuleBase" id="RU363032"/>
    </source>
</evidence>
<evidence type="ECO:0000313" key="9">
    <source>
        <dbReference type="EMBL" id="PSN87790.1"/>
    </source>
</evidence>
<name>A0A2R6AN37_9ARCH</name>
<keyword evidence="5 7" id="KW-1133">Transmembrane helix</keyword>
<dbReference type="InterPro" id="IPR035906">
    <property type="entry name" value="MetI-like_sf"/>
</dbReference>
<feature type="transmembrane region" description="Helical" evidence="7">
    <location>
        <begin position="213"/>
        <end position="238"/>
    </location>
</feature>
<dbReference type="PANTHER" id="PTHR30193:SF37">
    <property type="entry name" value="INNER MEMBRANE ABC TRANSPORTER PERMEASE PROTEIN YCJO"/>
    <property type="match status" value="1"/>
</dbReference>
<dbReference type="Pfam" id="PF00528">
    <property type="entry name" value="BPD_transp_1"/>
    <property type="match status" value="1"/>
</dbReference>
<keyword evidence="4 7" id="KW-0812">Transmembrane</keyword>
<feature type="transmembrane region" description="Helical" evidence="7">
    <location>
        <begin position="85"/>
        <end position="104"/>
    </location>
</feature>
<evidence type="ECO:0000256" key="1">
    <source>
        <dbReference type="ARBA" id="ARBA00004651"/>
    </source>
</evidence>
<comment type="similarity">
    <text evidence="7">Belongs to the binding-protein-dependent transport system permease family.</text>
</comment>
<feature type="domain" description="ABC transmembrane type-1" evidence="8">
    <location>
        <begin position="79"/>
        <end position="291"/>
    </location>
</feature>
<dbReference type="GO" id="GO:0005886">
    <property type="term" value="C:plasma membrane"/>
    <property type="evidence" value="ECO:0007669"/>
    <property type="project" value="UniProtKB-SubCell"/>
</dbReference>
<dbReference type="InterPro" id="IPR051393">
    <property type="entry name" value="ABC_transporter_permease"/>
</dbReference>
<feature type="transmembrane region" description="Helical" evidence="7">
    <location>
        <begin position="270"/>
        <end position="290"/>
    </location>
</feature>
<evidence type="ECO:0000256" key="4">
    <source>
        <dbReference type="ARBA" id="ARBA00022692"/>
    </source>
</evidence>
<organism evidence="9 10">
    <name type="scientific">Candidatus Marsarchaeota G2 archaeon OSP_D</name>
    <dbReference type="NCBI Taxonomy" id="1978157"/>
    <lineage>
        <taxon>Archaea</taxon>
        <taxon>Candidatus Marsarchaeota</taxon>
        <taxon>Candidatus Marsarchaeota group 2</taxon>
    </lineage>
</organism>
<dbReference type="PROSITE" id="PS50928">
    <property type="entry name" value="ABC_TM1"/>
    <property type="match status" value="1"/>
</dbReference>
<sequence>MGGVRRLRGHERVSGLEQLTGYLFVLPTFLILGVFVLFAAVYSLWISLMHYDPFFHTVYPVGLSNYKYVASSRLYWFSMLHALEYTGVVVTIQTFLAFFFAVLFNEKTPVSRFTRAIVFIPAVTSSAVISVLFIWVFSAQGLLNAFLVHLGVHPENWLESTTWAFPAIMGLNIFTTAPYFMIMYLAGLQSIPSSILESAALDGVRNAFQRFRYFYFPMLKFTVFFVVVLGIIGSMQLFDQVFIMTDGGPGNSTYVPLIYIYNQAFVFDNFGAAAAASFILFVIILILTLAQRRLISEVRWA</sequence>
<feature type="transmembrane region" description="Helical" evidence="7">
    <location>
        <begin position="21"/>
        <end position="45"/>
    </location>
</feature>
<evidence type="ECO:0000256" key="5">
    <source>
        <dbReference type="ARBA" id="ARBA00022989"/>
    </source>
</evidence>
<dbReference type="AlphaFoldDB" id="A0A2R6AN37"/>
<dbReference type="EMBL" id="NEXE01000145">
    <property type="protein sequence ID" value="PSN87790.1"/>
    <property type="molecule type" value="Genomic_DNA"/>
</dbReference>
<dbReference type="SUPFAM" id="SSF161098">
    <property type="entry name" value="MetI-like"/>
    <property type="match status" value="1"/>
</dbReference>
<evidence type="ECO:0000256" key="3">
    <source>
        <dbReference type="ARBA" id="ARBA00022475"/>
    </source>
</evidence>
<evidence type="ECO:0000259" key="8">
    <source>
        <dbReference type="PROSITE" id="PS50928"/>
    </source>
</evidence>
<protein>
    <submittedName>
        <fullName evidence="9">Sugar ABC transporter permease</fullName>
    </submittedName>
</protein>
<dbReference type="PANTHER" id="PTHR30193">
    <property type="entry name" value="ABC TRANSPORTER PERMEASE PROTEIN"/>
    <property type="match status" value="1"/>
</dbReference>
<dbReference type="InterPro" id="IPR000515">
    <property type="entry name" value="MetI-like"/>
</dbReference>
<feature type="transmembrane region" description="Helical" evidence="7">
    <location>
        <begin position="116"/>
        <end position="143"/>
    </location>
</feature>
<keyword evidence="6 7" id="KW-0472">Membrane</keyword>
<gene>
    <name evidence="9" type="ORF">B9Q03_10060</name>
</gene>
<reference evidence="9 10" key="1">
    <citation type="submission" date="2017-04" db="EMBL/GenBank/DDBJ databases">
        <title>Novel microbial lineages endemic to geothermal iron-oxide mats fill important gaps in the evolutionary history of Archaea.</title>
        <authorList>
            <person name="Jay Z.J."/>
            <person name="Beam J.P."/>
            <person name="Dlakic M."/>
            <person name="Rusch D.B."/>
            <person name="Kozubal M.A."/>
            <person name="Inskeep W.P."/>
        </authorList>
    </citation>
    <scope>NUCLEOTIDE SEQUENCE [LARGE SCALE GENOMIC DNA]</scope>
    <source>
        <strain evidence="9">OSP_D</strain>
    </source>
</reference>
<dbReference type="Proteomes" id="UP000240322">
    <property type="component" value="Unassembled WGS sequence"/>
</dbReference>
<evidence type="ECO:0000256" key="6">
    <source>
        <dbReference type="ARBA" id="ARBA00023136"/>
    </source>
</evidence>
<proteinExistence type="inferred from homology"/>
<keyword evidence="2 7" id="KW-0813">Transport</keyword>
<keyword evidence="3" id="KW-1003">Cell membrane</keyword>
<dbReference type="CDD" id="cd06261">
    <property type="entry name" value="TM_PBP2"/>
    <property type="match status" value="1"/>
</dbReference>
<comment type="caution">
    <text evidence="9">The sequence shown here is derived from an EMBL/GenBank/DDBJ whole genome shotgun (WGS) entry which is preliminary data.</text>
</comment>
<dbReference type="GO" id="GO:0055085">
    <property type="term" value="P:transmembrane transport"/>
    <property type="evidence" value="ECO:0007669"/>
    <property type="project" value="InterPro"/>
</dbReference>
<evidence type="ECO:0000256" key="2">
    <source>
        <dbReference type="ARBA" id="ARBA00022448"/>
    </source>
</evidence>
<dbReference type="Gene3D" id="1.10.3720.10">
    <property type="entry name" value="MetI-like"/>
    <property type="match status" value="1"/>
</dbReference>
<comment type="subcellular location">
    <subcellularLocation>
        <location evidence="1 7">Cell membrane</location>
        <topology evidence="1 7">Multi-pass membrane protein</topology>
    </subcellularLocation>
</comment>
<accession>A0A2R6AN37</accession>